<keyword evidence="1" id="KW-0808">Transferase</keyword>
<reference evidence="2" key="1">
    <citation type="journal article" date="2019" name="Int. J. Syst. Evol. Microbiol.">
        <title>The Global Catalogue of Microorganisms (GCM) 10K type strain sequencing project: providing services to taxonomists for standard genome sequencing and annotation.</title>
        <authorList>
            <consortium name="The Broad Institute Genomics Platform"/>
            <consortium name="The Broad Institute Genome Sequencing Center for Infectious Disease"/>
            <person name="Wu L."/>
            <person name="Ma J."/>
        </authorList>
    </citation>
    <scope>NUCLEOTIDE SEQUENCE [LARGE SCALE GENOMIC DNA]</scope>
    <source>
        <strain evidence="2">NBRC 103627</strain>
    </source>
</reference>
<gene>
    <name evidence="1" type="primary">pseF</name>
    <name evidence="1" type="ORF">ACFO3N_14355</name>
</gene>
<dbReference type="SUPFAM" id="SSF53448">
    <property type="entry name" value="Nucleotide-diphospho-sugar transferases"/>
    <property type="match status" value="1"/>
</dbReference>
<dbReference type="PANTHER" id="PTHR21485">
    <property type="entry name" value="HAD SUPERFAMILY MEMBERS CMAS AND KDSC"/>
    <property type="match status" value="1"/>
</dbReference>
<dbReference type="RefSeq" id="WP_379798773.1">
    <property type="nucleotide sequence ID" value="NZ_JBHSFY010000008.1"/>
</dbReference>
<evidence type="ECO:0000313" key="1">
    <source>
        <dbReference type="EMBL" id="MFC4478254.1"/>
    </source>
</evidence>
<dbReference type="EMBL" id="JBHSFY010000008">
    <property type="protein sequence ID" value="MFC4478254.1"/>
    <property type="molecule type" value="Genomic_DNA"/>
</dbReference>
<sequence>MKKCLAIITARGGSKRIPRKNIKNFLGSPIIKYSIDAALNAGCFTEVMVSTDDEEIASLAISLGAKVPFIRSSENSNDFATTADVITEVLNMYKEKGEHFDYACCIYPTAPFVTGFKLNEAYKMLIEKNAETVVPIVSFGFPILRSFKLEAGLIKMNWPEYISTRSQDLPPAYHDCGQFYFIQTDLFLKNKKLFSDNSLGYEMPESEVQDIDTEEDWKVAEIKYTFLLEKIKRETSV</sequence>
<dbReference type="Proteomes" id="UP001596003">
    <property type="component" value="Unassembled WGS sequence"/>
</dbReference>
<keyword evidence="2" id="KW-1185">Reference proteome</keyword>
<dbReference type="NCBIfam" id="TIGR03584">
    <property type="entry name" value="PseF"/>
    <property type="match status" value="1"/>
</dbReference>
<dbReference type="Gene3D" id="3.90.550.10">
    <property type="entry name" value="Spore Coat Polysaccharide Biosynthesis Protein SpsA, Chain A"/>
    <property type="match status" value="1"/>
</dbReference>
<name>A0ABV8ZGV9_9FLAO</name>
<accession>A0ABV8ZGV9</accession>
<dbReference type="GO" id="GO:0016779">
    <property type="term" value="F:nucleotidyltransferase activity"/>
    <property type="evidence" value="ECO:0007669"/>
    <property type="project" value="UniProtKB-KW"/>
</dbReference>
<dbReference type="PANTHER" id="PTHR21485:SF6">
    <property type="entry name" value="N-ACYLNEURAMINATE CYTIDYLYLTRANSFERASE-RELATED"/>
    <property type="match status" value="1"/>
</dbReference>
<organism evidence="1 2">
    <name type="scientific">Flavobacterium chungangensis</name>
    <dbReference type="NCBI Taxonomy" id="2708132"/>
    <lineage>
        <taxon>Bacteria</taxon>
        <taxon>Pseudomonadati</taxon>
        <taxon>Bacteroidota</taxon>
        <taxon>Flavobacteriia</taxon>
        <taxon>Flavobacteriales</taxon>
        <taxon>Flavobacteriaceae</taxon>
        <taxon>Flavobacterium</taxon>
    </lineage>
</organism>
<keyword evidence="1" id="KW-0548">Nucleotidyltransferase</keyword>
<dbReference type="InterPro" id="IPR029044">
    <property type="entry name" value="Nucleotide-diphossugar_trans"/>
</dbReference>
<dbReference type="CDD" id="cd02513">
    <property type="entry name" value="CMP-NeuAc_Synthase"/>
    <property type="match status" value="1"/>
</dbReference>
<dbReference type="InterPro" id="IPR050793">
    <property type="entry name" value="CMP-NeuNAc_synthase"/>
</dbReference>
<dbReference type="EC" id="2.7.7.81" evidence="1"/>
<proteinExistence type="predicted"/>
<dbReference type="InterPro" id="IPR003329">
    <property type="entry name" value="Cytidylyl_trans"/>
</dbReference>
<dbReference type="InterPro" id="IPR020039">
    <property type="entry name" value="PseF"/>
</dbReference>
<comment type="caution">
    <text evidence="1">The sequence shown here is derived from an EMBL/GenBank/DDBJ whole genome shotgun (WGS) entry which is preliminary data.</text>
</comment>
<protein>
    <submittedName>
        <fullName evidence="1">Pseudaminic acid cytidylyltransferase</fullName>
        <ecNumber evidence="1">2.7.7.81</ecNumber>
    </submittedName>
</protein>
<dbReference type="Pfam" id="PF02348">
    <property type="entry name" value="CTP_transf_3"/>
    <property type="match status" value="1"/>
</dbReference>
<evidence type="ECO:0000313" key="2">
    <source>
        <dbReference type="Proteomes" id="UP001596003"/>
    </source>
</evidence>